<comment type="caution">
    <text evidence="2">The sequence shown here is derived from an EMBL/GenBank/DDBJ whole genome shotgun (WGS) entry which is preliminary data.</text>
</comment>
<evidence type="ECO:0000313" key="2">
    <source>
        <dbReference type="EMBL" id="KIE04180.1"/>
    </source>
</evidence>
<name>A0A0C1QW03_9RICK</name>
<organism evidence="2 3">
    <name type="scientific">Candidatus Jidaibacter acanthamoebae</name>
    <dbReference type="NCBI Taxonomy" id="86105"/>
    <lineage>
        <taxon>Bacteria</taxon>
        <taxon>Pseudomonadati</taxon>
        <taxon>Pseudomonadota</taxon>
        <taxon>Alphaproteobacteria</taxon>
        <taxon>Rickettsiales</taxon>
        <taxon>Candidatus Midichloriaceae</taxon>
        <taxon>Candidatus Jidaibacter</taxon>
    </lineage>
</organism>
<evidence type="ECO:0000313" key="3">
    <source>
        <dbReference type="Proteomes" id="UP000031258"/>
    </source>
</evidence>
<feature type="domain" description="NACHT" evidence="1">
    <location>
        <begin position="221"/>
        <end position="371"/>
    </location>
</feature>
<dbReference type="InterPro" id="IPR007111">
    <property type="entry name" value="NACHT_NTPase"/>
</dbReference>
<dbReference type="STRING" id="86105.NF27_JF00580"/>
<dbReference type="AlphaFoldDB" id="A0A0C1QW03"/>
<dbReference type="SUPFAM" id="SSF52540">
    <property type="entry name" value="P-loop containing nucleoside triphosphate hydrolases"/>
    <property type="match status" value="1"/>
</dbReference>
<gene>
    <name evidence="2" type="ORF">NF27_JF00580</name>
</gene>
<accession>A0A0C1QW03</accession>
<protein>
    <recommendedName>
        <fullName evidence="1">NACHT domain-containing protein</fullName>
    </recommendedName>
</protein>
<proteinExistence type="predicted"/>
<dbReference type="Proteomes" id="UP000031258">
    <property type="component" value="Unassembled WGS sequence"/>
</dbReference>
<evidence type="ECO:0000259" key="1">
    <source>
        <dbReference type="Pfam" id="PF05729"/>
    </source>
</evidence>
<sequence>MYVNKVLNLGGKHYILPAILKNKESGIYKLMGNLDYLNLIITNLVDDKKQNIISGLPYDVYVKNDLVQGIACYNLIYLLQTTNAQLFVIEGIGYQELHNFLKREGEDKFALEESDIDKNTRYYLTENHDTKQKHKEKLIYIFQPEFKFDEEMEEEAKFRDKVYIHLRLINAHEFEFIVKSKADEVSLPIPSRYDFTGNMLVTHDENKLLQNEELCFSILAANAGFGKSAFCLNQRYIWQRSKELKEPFCVIRINLPQLQLPNTPLLPDAFTRSSTVEDWPEWKFKALEHDMEIQGKVLLLLDGFDEIKDVTSVQRFNDWLSKTCSKTNIIITTRPYAANKLISPAQPLGYYLTLKEYNEEQHREYIYKYLEALFKEFHKSGISKLKNLEIKELSNKVYEKLKLLIGDSVTHLLGIPLESYIFCEALKPHIRE</sequence>
<dbReference type="EMBL" id="JSWE01000223">
    <property type="protein sequence ID" value="KIE04180.1"/>
    <property type="molecule type" value="Genomic_DNA"/>
</dbReference>
<dbReference type="Pfam" id="PF05729">
    <property type="entry name" value="NACHT"/>
    <property type="match status" value="1"/>
</dbReference>
<keyword evidence="3" id="KW-1185">Reference proteome</keyword>
<dbReference type="InterPro" id="IPR027417">
    <property type="entry name" value="P-loop_NTPase"/>
</dbReference>
<dbReference type="Gene3D" id="3.40.50.300">
    <property type="entry name" value="P-loop containing nucleotide triphosphate hydrolases"/>
    <property type="match status" value="1"/>
</dbReference>
<reference evidence="2 3" key="1">
    <citation type="submission" date="2014-11" db="EMBL/GenBank/DDBJ databases">
        <title>A Rickettsiales Symbiont of Amoebae With Ancient Features.</title>
        <authorList>
            <person name="Schulz F."/>
            <person name="Martijn J."/>
            <person name="Wascher F."/>
            <person name="Kostanjsek R."/>
            <person name="Ettema T.J."/>
            <person name="Horn M."/>
        </authorList>
    </citation>
    <scope>NUCLEOTIDE SEQUENCE [LARGE SCALE GENOMIC DNA]</scope>
    <source>
        <strain evidence="2 3">UWC36</strain>
    </source>
</reference>